<proteinExistence type="predicted"/>
<dbReference type="Proteomes" id="UP000299102">
    <property type="component" value="Unassembled WGS sequence"/>
</dbReference>
<name>A0A4C1XCT4_EUMVA</name>
<sequence>MNVLSEAQNDLQHNENYELRLQYDTALKGKTGSENSCRDASFIPPAARGLSCQYAPCELAASDARRAHAPRQGRRASDRRSTRMGYFQPLKYLGLHVRSLKKQLLPARPENFAP</sequence>
<keyword evidence="2" id="KW-1185">Reference proteome</keyword>
<evidence type="ECO:0000313" key="2">
    <source>
        <dbReference type="Proteomes" id="UP000299102"/>
    </source>
</evidence>
<comment type="caution">
    <text evidence="1">The sequence shown here is derived from an EMBL/GenBank/DDBJ whole genome shotgun (WGS) entry which is preliminary data.</text>
</comment>
<dbReference type="AlphaFoldDB" id="A0A4C1XCT4"/>
<gene>
    <name evidence="1" type="ORF">EVAR_45268_1</name>
</gene>
<evidence type="ECO:0000313" key="1">
    <source>
        <dbReference type="EMBL" id="GBP61248.1"/>
    </source>
</evidence>
<protein>
    <submittedName>
        <fullName evidence="1">Uncharacterized protein</fullName>
    </submittedName>
</protein>
<dbReference type="EMBL" id="BGZK01000808">
    <property type="protein sequence ID" value="GBP61248.1"/>
    <property type="molecule type" value="Genomic_DNA"/>
</dbReference>
<accession>A0A4C1XCT4</accession>
<reference evidence="1 2" key="1">
    <citation type="journal article" date="2019" name="Commun. Biol.">
        <title>The bagworm genome reveals a unique fibroin gene that provides high tensile strength.</title>
        <authorList>
            <person name="Kono N."/>
            <person name="Nakamura H."/>
            <person name="Ohtoshi R."/>
            <person name="Tomita M."/>
            <person name="Numata K."/>
            <person name="Arakawa K."/>
        </authorList>
    </citation>
    <scope>NUCLEOTIDE SEQUENCE [LARGE SCALE GENOMIC DNA]</scope>
</reference>
<organism evidence="1 2">
    <name type="scientific">Eumeta variegata</name>
    <name type="common">Bagworm moth</name>
    <name type="synonym">Eumeta japonica</name>
    <dbReference type="NCBI Taxonomy" id="151549"/>
    <lineage>
        <taxon>Eukaryota</taxon>
        <taxon>Metazoa</taxon>
        <taxon>Ecdysozoa</taxon>
        <taxon>Arthropoda</taxon>
        <taxon>Hexapoda</taxon>
        <taxon>Insecta</taxon>
        <taxon>Pterygota</taxon>
        <taxon>Neoptera</taxon>
        <taxon>Endopterygota</taxon>
        <taxon>Lepidoptera</taxon>
        <taxon>Glossata</taxon>
        <taxon>Ditrysia</taxon>
        <taxon>Tineoidea</taxon>
        <taxon>Psychidae</taxon>
        <taxon>Oiketicinae</taxon>
        <taxon>Eumeta</taxon>
    </lineage>
</organism>